<dbReference type="Gene3D" id="3.40.50.1390">
    <property type="entry name" value="Resolvase, N-terminal catalytic domain"/>
    <property type="match status" value="1"/>
</dbReference>
<sequence length="558" mass="64871">MNTTNFSSLTIKEIKTQTLEELPDKITVLYCRLSAEDANEGESNSISSQKQILAQVAEREGLVNPYFFVDDGFSGSNAQRPDFQKALNLVETGKVSNFVVKDLSRLSRDYLLSGQLTEITFPSKNIRFISLNENLDSSKRNSQDAYLTPLVSLFNNWYSLQCSEKIKLSKHTKAKTGEKIGWTAPYGYLKNPENSKEWLIDDYASQIVKRIFKEYLSGKPIASIANGLRKDKILTPANYKKKLGISNYRVLESDPYHWKSQMICQMLEKEEYTGATINLKTAKISYKQRNCRLRPREDWLIFPDTHEAIISKEDFALARKMLGHKRVVQRNTWKDKPGHENIFAGLVFCENGHKLSFCPQQKDHINLDHYKCYHHRRAGDSCSGLHYLRKNVLEELVLTELQQLISSTHLDEEKLLEELKSRFDIREDKRQDSLRKQLNLSKRRSKELDTIIQKLYEKQLLDEISEDRFRKLADGYESEQAELEQQIRELQEVLVGQTESAENIDRFMRIIRQYTNIETLSTQLVNELIDKIVVRQPTGRGKSRQVPIELHYRFIGEI</sequence>
<dbReference type="RefSeq" id="WP_125064939.1">
    <property type="nucleotide sequence ID" value="NZ_RRZO01000006.1"/>
</dbReference>
<dbReference type="InterPro" id="IPR006119">
    <property type="entry name" value="Resolv_N"/>
</dbReference>
<dbReference type="SUPFAM" id="SSF53041">
    <property type="entry name" value="Resolvase-like"/>
    <property type="match status" value="1"/>
</dbReference>
<dbReference type="InterPro" id="IPR038109">
    <property type="entry name" value="DNA_bind_recomb_sf"/>
</dbReference>
<dbReference type="Pfam" id="PF13408">
    <property type="entry name" value="Zn_ribbon_recom"/>
    <property type="match status" value="1"/>
</dbReference>
<dbReference type="Gene3D" id="3.90.1750.20">
    <property type="entry name" value="Putative Large Serine Recombinase, Chain B, Domain 2"/>
    <property type="match status" value="1"/>
</dbReference>
<dbReference type="PANTHER" id="PTHR30461">
    <property type="entry name" value="DNA-INVERTASE FROM LAMBDOID PROPHAGE"/>
    <property type="match status" value="1"/>
</dbReference>
<feature type="coiled-coil region" evidence="1">
    <location>
        <begin position="466"/>
        <end position="500"/>
    </location>
</feature>
<dbReference type="GO" id="GO:0003677">
    <property type="term" value="F:DNA binding"/>
    <property type="evidence" value="ECO:0007669"/>
    <property type="project" value="InterPro"/>
</dbReference>
<feature type="domain" description="Recombinase" evidence="3">
    <location>
        <begin position="185"/>
        <end position="328"/>
    </location>
</feature>
<dbReference type="EMBL" id="RRZO01000006">
    <property type="protein sequence ID" value="RRN52113.1"/>
    <property type="molecule type" value="Genomic_DNA"/>
</dbReference>
<dbReference type="InterPro" id="IPR036162">
    <property type="entry name" value="Resolvase-like_N_sf"/>
</dbReference>
<proteinExistence type="predicted"/>
<protein>
    <submittedName>
        <fullName evidence="4">DUF4368 domain-containing protein</fullName>
    </submittedName>
</protein>
<organism evidence="4 5">
    <name type="scientific">Streptococcus suis</name>
    <dbReference type="NCBI Taxonomy" id="1307"/>
    <lineage>
        <taxon>Bacteria</taxon>
        <taxon>Bacillati</taxon>
        <taxon>Bacillota</taxon>
        <taxon>Bacilli</taxon>
        <taxon>Lactobacillales</taxon>
        <taxon>Streptococcaceae</taxon>
        <taxon>Streptococcus</taxon>
    </lineage>
</organism>
<evidence type="ECO:0000256" key="1">
    <source>
        <dbReference type="SAM" id="Coils"/>
    </source>
</evidence>
<gene>
    <name evidence="4" type="ORF">EI220_02795</name>
</gene>
<dbReference type="InterPro" id="IPR011109">
    <property type="entry name" value="DNA_bind_recombinase_dom"/>
</dbReference>
<reference evidence="4 5" key="1">
    <citation type="submission" date="2018-11" db="EMBL/GenBank/DDBJ databases">
        <title>Changes in penicillin susceptibility of Streptococcus suis isolates by amino acid alterations in the penicillin-binding protein.</title>
        <authorList>
            <person name="Niemann L."/>
            <person name="Eichhorn I."/>
        </authorList>
    </citation>
    <scope>NUCLEOTIDE SEQUENCE [LARGE SCALE GENOMIC DNA]</scope>
    <source>
        <strain evidence="4 5">IMT40738</strain>
    </source>
</reference>
<dbReference type="PANTHER" id="PTHR30461:SF23">
    <property type="entry name" value="DNA RECOMBINASE-RELATED"/>
    <property type="match status" value="1"/>
</dbReference>
<dbReference type="InterPro" id="IPR050639">
    <property type="entry name" value="SSR_resolvase"/>
</dbReference>
<evidence type="ECO:0000259" key="3">
    <source>
        <dbReference type="PROSITE" id="PS51737"/>
    </source>
</evidence>
<dbReference type="InterPro" id="IPR025827">
    <property type="entry name" value="Zn_ribbon_recom_dom"/>
</dbReference>
<dbReference type="AlphaFoldDB" id="A0A426GAJ3"/>
<dbReference type="PROSITE" id="PS51736">
    <property type="entry name" value="RECOMBINASES_3"/>
    <property type="match status" value="1"/>
</dbReference>
<evidence type="ECO:0000313" key="4">
    <source>
        <dbReference type="EMBL" id="RRN52113.1"/>
    </source>
</evidence>
<dbReference type="PROSITE" id="PS51737">
    <property type="entry name" value="RECOMBINASE_DNA_BIND"/>
    <property type="match status" value="1"/>
</dbReference>
<comment type="caution">
    <text evidence="4">The sequence shown here is derived from an EMBL/GenBank/DDBJ whole genome shotgun (WGS) entry which is preliminary data.</text>
</comment>
<dbReference type="SMART" id="SM00857">
    <property type="entry name" value="Resolvase"/>
    <property type="match status" value="1"/>
</dbReference>
<dbReference type="Pfam" id="PF14287">
    <property type="entry name" value="DUF4368"/>
    <property type="match status" value="1"/>
</dbReference>
<accession>A0A426GAJ3</accession>
<evidence type="ECO:0000313" key="5">
    <source>
        <dbReference type="Proteomes" id="UP000278566"/>
    </source>
</evidence>
<keyword evidence="1" id="KW-0175">Coiled coil</keyword>
<feature type="domain" description="Resolvase/invertase-type recombinase catalytic" evidence="2">
    <location>
        <begin position="26"/>
        <end position="177"/>
    </location>
</feature>
<name>A0A426GAJ3_STRSU</name>
<evidence type="ECO:0000259" key="2">
    <source>
        <dbReference type="PROSITE" id="PS51736"/>
    </source>
</evidence>
<dbReference type="Proteomes" id="UP000278566">
    <property type="component" value="Unassembled WGS sequence"/>
</dbReference>
<dbReference type="Pfam" id="PF00239">
    <property type="entry name" value="Resolvase"/>
    <property type="match status" value="1"/>
</dbReference>
<dbReference type="InterPro" id="IPR025378">
    <property type="entry name" value="DUF4368"/>
</dbReference>
<dbReference type="GO" id="GO:0000150">
    <property type="term" value="F:DNA strand exchange activity"/>
    <property type="evidence" value="ECO:0007669"/>
    <property type="project" value="InterPro"/>
</dbReference>
<dbReference type="Pfam" id="PF07508">
    <property type="entry name" value="Recombinase"/>
    <property type="match status" value="1"/>
</dbReference>